<name>K1V1D3_TRIAC</name>
<feature type="compositionally biased region" description="Low complexity" evidence="2">
    <location>
        <begin position="1020"/>
        <end position="1039"/>
    </location>
</feature>
<dbReference type="Proteomes" id="UP000006757">
    <property type="component" value="Unassembled WGS sequence"/>
</dbReference>
<dbReference type="OMA" id="MRPCPRV"/>
<protein>
    <submittedName>
        <fullName evidence="3">Uncharacterized protein</fullName>
    </submittedName>
</protein>
<organism evidence="3 4">
    <name type="scientific">Trichosporon asahii var. asahii (strain CBS 8904)</name>
    <name type="common">Yeast</name>
    <dbReference type="NCBI Taxonomy" id="1220162"/>
    <lineage>
        <taxon>Eukaryota</taxon>
        <taxon>Fungi</taxon>
        <taxon>Dikarya</taxon>
        <taxon>Basidiomycota</taxon>
        <taxon>Agaricomycotina</taxon>
        <taxon>Tremellomycetes</taxon>
        <taxon>Trichosporonales</taxon>
        <taxon>Trichosporonaceae</taxon>
        <taxon>Trichosporon</taxon>
    </lineage>
</organism>
<dbReference type="OrthoDB" id="2528184at2759"/>
<feature type="compositionally biased region" description="Polar residues" evidence="2">
    <location>
        <begin position="601"/>
        <end position="612"/>
    </location>
</feature>
<sequence length="1127" mass="121080">MTTAATVVESDAQRAHKLSSAKKKLKQYRASKSTTQSSSSHASSSPSSSPSKSSSGLPLPRRVPNGAALPDLSEAAMEESISQPAKPAASQDAFNFSQSISRPRHNRVGSRALSSHRRQNSSFSWPRQAPTSGTSEQVNRPSVMGLFDVPPLEHSSEQTDEGTEGESEGPCSSADHAKGAPREIVTTPATPPAQAGCLAGSDEDKENNHDDEEEAAINRLSSFSFGSKAPQQMNTRRRPTSFSLRDTTHMSSHSFSAPFVPRRPLSARLMSSSAALPVPLDLSSELSRSTSPQPHRKRHSHNRSESISLPNLKLGGRPTSLGLPSPNFTSASAASSPTIPASTDRRSFAPTTGSRLKFEPSDKEKEESRRRALDKLTGGMTPPTAPASNVSKGEIVLPSFDDDDDDLSTSSSRPQSATCTSAASSSRPSSLTANSASSSSFGISSPLPWSTFDEADRWTAVSQRFEAKEEPPFSGFSFDLPEPTPRPSSVLLNGGLGVLAEEDETESEEAAEEEESSHQLEAAPSDMTLSADDSTPSAPTPSRLRQLHLVSSVSSSGRRSSNPDVLQSFSRTLAQSRETPTKSPAGFGSASRSGGRPRPLDTSTDWFGSTPSPSKPRPLSTGSYPRGGGASRTSSISYKKDDSGSGSSRDYGSSRGEDMLSPTSSIDESGSTRSMGRSSCPRPRSLILGLTGTSGRVLGEVSEADEDGDDEANTRDSFDSPFWTKRDSRDRIDMELERDALREDVDLWRKRCKGLEDKYEAERRESAVLRERVRKLGDRLLTVSSAAPSRPSAAEEHEAAQARLIAEMREQLFGLTAALERERKEKAEAVAQAVELQAMLDALHKTPHVSPHQLPSTPKSRQHMASISGAMSTPAEAYEDADIYDDVDTYEYGLEAGAYNQAYGHEENQDPNLIRMRGGWGFPQGPVDKSSRESKRESFFGLSRARPVRPAPSISVPGGLGWGTAQPSPTEPTFDLPPFVVDDSNSSLVTPISPTKAVYTSNGTGRPRPISAIGRPPPSLSSFTHTTHTTYSTHSTHTSQPPAQTTPERQLASSGFGLSFLSGYLSRSTPPQVPLISITPSSVSPKKQLTTLVKQSRSDRQYGSVAPGCDIDFRHSCRRCTGEIIEL</sequence>
<dbReference type="EMBL" id="AMBO01000403">
    <property type="protein sequence ID" value="EKC97724.1"/>
    <property type="molecule type" value="Genomic_DNA"/>
</dbReference>
<evidence type="ECO:0000313" key="3">
    <source>
        <dbReference type="EMBL" id="EKC97724.1"/>
    </source>
</evidence>
<feature type="compositionally biased region" description="Acidic residues" evidence="2">
    <location>
        <begin position="158"/>
        <end position="167"/>
    </location>
</feature>
<feature type="compositionally biased region" description="Basic and acidic residues" evidence="2">
    <location>
        <begin position="712"/>
        <end position="724"/>
    </location>
</feature>
<feature type="compositionally biased region" description="Low complexity" evidence="2">
    <location>
        <begin position="30"/>
        <end position="55"/>
    </location>
</feature>
<evidence type="ECO:0000256" key="2">
    <source>
        <dbReference type="SAM" id="MobiDB-lite"/>
    </source>
</evidence>
<feature type="compositionally biased region" description="Acidic residues" evidence="2">
    <location>
        <begin position="702"/>
        <end position="711"/>
    </location>
</feature>
<evidence type="ECO:0000256" key="1">
    <source>
        <dbReference type="SAM" id="Coils"/>
    </source>
</evidence>
<comment type="caution">
    <text evidence="3">The sequence shown here is derived from an EMBL/GenBank/DDBJ whole genome shotgun (WGS) entry which is preliminary data.</text>
</comment>
<feature type="compositionally biased region" description="Basic residues" evidence="2">
    <location>
        <begin position="15"/>
        <end position="29"/>
    </location>
</feature>
<keyword evidence="4" id="KW-1185">Reference proteome</keyword>
<reference evidence="3 4" key="1">
    <citation type="journal article" date="2012" name="Eukaryot. Cell">
        <title>Genome sequence of the Trichosporon asahii environmental strain CBS 8904.</title>
        <authorList>
            <person name="Yang R.Y."/>
            <person name="Li H.T."/>
            <person name="Zhu H."/>
            <person name="Zhou G.P."/>
            <person name="Wang M."/>
            <person name="Wang L."/>
        </authorList>
    </citation>
    <scope>NUCLEOTIDE SEQUENCE [LARGE SCALE GENOMIC DNA]</scope>
    <source>
        <strain evidence="3 4">CBS 8904</strain>
    </source>
</reference>
<dbReference type="STRING" id="1220162.K1V1D3"/>
<feature type="compositionally biased region" description="Polar residues" evidence="2">
    <location>
        <begin position="120"/>
        <end position="140"/>
    </location>
</feature>
<dbReference type="InParanoid" id="K1V1D3"/>
<accession>K1V1D3</accession>
<proteinExistence type="predicted"/>
<gene>
    <name evidence="3" type="ORF">A1Q2_07923</name>
</gene>
<feature type="region of interest" description="Disordered" evidence="2">
    <location>
        <begin position="1"/>
        <end position="261"/>
    </location>
</feature>
<feature type="compositionally biased region" description="Polar residues" evidence="2">
    <location>
        <begin position="562"/>
        <end position="582"/>
    </location>
</feature>
<feature type="compositionally biased region" description="Acidic residues" evidence="2">
    <location>
        <begin position="500"/>
        <end position="515"/>
    </location>
</feature>
<feature type="compositionally biased region" description="Basic residues" evidence="2">
    <location>
        <begin position="102"/>
        <end position="119"/>
    </location>
</feature>
<feature type="compositionally biased region" description="Low complexity" evidence="2">
    <location>
        <begin position="644"/>
        <end position="654"/>
    </location>
</feature>
<feature type="compositionally biased region" description="Polar residues" evidence="2">
    <location>
        <begin position="527"/>
        <end position="537"/>
    </location>
</feature>
<feature type="compositionally biased region" description="Low complexity" evidence="2">
    <location>
        <begin position="583"/>
        <end position="597"/>
    </location>
</feature>
<feature type="coiled-coil region" evidence="1">
    <location>
        <begin position="738"/>
        <end position="772"/>
    </location>
</feature>
<feature type="region of interest" description="Disordered" evidence="2">
    <location>
        <begin position="998"/>
        <end position="1052"/>
    </location>
</feature>
<feature type="compositionally biased region" description="Polar residues" evidence="2">
    <location>
        <begin position="219"/>
        <end position="255"/>
    </location>
</feature>
<feature type="compositionally biased region" description="Polar residues" evidence="2">
    <location>
        <begin position="1040"/>
        <end position="1052"/>
    </location>
</feature>
<feature type="compositionally biased region" description="Polar residues" evidence="2">
    <location>
        <begin position="661"/>
        <end position="677"/>
    </location>
</feature>
<dbReference type="HOGENOM" id="CLU_284826_0_0_1"/>
<feature type="compositionally biased region" description="Polar residues" evidence="2">
    <location>
        <begin position="284"/>
        <end position="293"/>
    </location>
</feature>
<feature type="compositionally biased region" description="Low complexity" evidence="2">
    <location>
        <begin position="324"/>
        <end position="342"/>
    </location>
</feature>
<keyword evidence="1" id="KW-0175">Coiled coil</keyword>
<dbReference type="AlphaFoldDB" id="K1V1D3"/>
<dbReference type="eggNOG" id="ENOG502S9K5">
    <property type="taxonomic scope" value="Eukaryota"/>
</dbReference>
<feature type="compositionally biased region" description="Low complexity" evidence="2">
    <location>
        <begin position="408"/>
        <end position="445"/>
    </location>
</feature>
<evidence type="ECO:0000313" key="4">
    <source>
        <dbReference type="Proteomes" id="UP000006757"/>
    </source>
</evidence>
<feature type="region of interest" description="Disordered" evidence="2">
    <location>
        <begin position="462"/>
        <end position="724"/>
    </location>
</feature>
<feature type="region of interest" description="Disordered" evidence="2">
    <location>
        <begin position="283"/>
        <end position="449"/>
    </location>
</feature>
<feature type="compositionally biased region" description="Basic and acidic residues" evidence="2">
    <location>
        <begin position="356"/>
        <end position="374"/>
    </location>
</feature>
<feature type="compositionally biased region" description="Acidic residues" evidence="2">
    <location>
        <begin position="201"/>
        <end position="215"/>
    </location>
</feature>
<feature type="compositionally biased region" description="Polar residues" evidence="2">
    <location>
        <begin position="92"/>
        <end position="101"/>
    </location>
</feature>
<feature type="compositionally biased region" description="Low complexity" evidence="2">
    <location>
        <begin position="542"/>
        <end position="560"/>
    </location>
</feature>
<feature type="coiled-coil region" evidence="1">
    <location>
        <begin position="805"/>
        <end position="839"/>
    </location>
</feature>